<comment type="caution">
    <text evidence="3">The sequence shown here is derived from an EMBL/GenBank/DDBJ whole genome shotgun (WGS) entry which is preliminary data.</text>
</comment>
<proteinExistence type="predicted"/>
<name>A0A4S2HEH8_9PROT</name>
<feature type="domain" description="FecR protein" evidence="2">
    <location>
        <begin position="119"/>
        <end position="211"/>
    </location>
</feature>
<dbReference type="RefSeq" id="WP_135943394.1">
    <property type="nucleotide sequence ID" value="NZ_BMEI01000001.1"/>
</dbReference>
<dbReference type="PANTHER" id="PTHR30273:SF2">
    <property type="entry name" value="PROTEIN FECR"/>
    <property type="match status" value="1"/>
</dbReference>
<dbReference type="Pfam" id="PF04773">
    <property type="entry name" value="FecR"/>
    <property type="match status" value="1"/>
</dbReference>
<evidence type="ECO:0000256" key="1">
    <source>
        <dbReference type="SAM" id="Phobius"/>
    </source>
</evidence>
<dbReference type="EMBL" id="SRXV01000001">
    <property type="protein sequence ID" value="TGY94198.1"/>
    <property type="molecule type" value="Genomic_DNA"/>
</dbReference>
<dbReference type="InterPro" id="IPR012373">
    <property type="entry name" value="Ferrdict_sens_TM"/>
</dbReference>
<keyword evidence="4" id="KW-1185">Reference proteome</keyword>
<keyword evidence="1" id="KW-1133">Transmembrane helix</keyword>
<dbReference type="Gene3D" id="3.55.50.30">
    <property type="match status" value="1"/>
</dbReference>
<dbReference type="AlphaFoldDB" id="A0A4S2HEH8"/>
<protein>
    <submittedName>
        <fullName evidence="3">DUF4974 domain-containing protein</fullName>
    </submittedName>
</protein>
<dbReference type="PIRSF" id="PIRSF018266">
    <property type="entry name" value="FecR"/>
    <property type="match status" value="1"/>
</dbReference>
<organism evidence="3 4">
    <name type="scientific">Marinicauda pacifica</name>
    <dbReference type="NCBI Taxonomy" id="1133559"/>
    <lineage>
        <taxon>Bacteria</taxon>
        <taxon>Pseudomonadati</taxon>
        <taxon>Pseudomonadota</taxon>
        <taxon>Alphaproteobacteria</taxon>
        <taxon>Maricaulales</taxon>
        <taxon>Maricaulaceae</taxon>
        <taxon>Marinicauda</taxon>
    </lineage>
</organism>
<evidence type="ECO:0000313" key="4">
    <source>
        <dbReference type="Proteomes" id="UP000305451"/>
    </source>
</evidence>
<feature type="transmembrane region" description="Helical" evidence="1">
    <location>
        <begin position="85"/>
        <end position="103"/>
    </location>
</feature>
<dbReference type="InterPro" id="IPR006860">
    <property type="entry name" value="FecR"/>
</dbReference>
<dbReference type="PANTHER" id="PTHR30273">
    <property type="entry name" value="PERIPLASMIC SIGNAL SENSOR AND SIGMA FACTOR ACTIVATOR FECR-RELATED"/>
    <property type="match status" value="1"/>
</dbReference>
<accession>A0A4S2HEH8</accession>
<dbReference type="OrthoDB" id="636724at2"/>
<evidence type="ECO:0000313" key="3">
    <source>
        <dbReference type="EMBL" id="TGY94198.1"/>
    </source>
</evidence>
<gene>
    <name evidence="3" type="ORF">E5162_02675</name>
</gene>
<dbReference type="Proteomes" id="UP000305451">
    <property type="component" value="Unassembled WGS sequence"/>
</dbReference>
<sequence>MTHRQAERDASAWLARLDAEGRIHADTRLEVLVGENREFAEWLKGSIERRVAVLRLLSAWQSADRLAALNVENPASRATPWRQSGLAAAAAILLFAIVAVALWRNVPADVPELEVFTANLETETGERETASLPEGSRIELNTASRVSVRIDAQTRRVELRDGEAYFDVASEPARAFTVDAGLAEVIVLGTRFAIDRRDERVTLTVIEGSVRVRGAGGSAVLTAGRSAEVDADGRIDLADLSQRDLDRATAWRRGRIYFEDVPLSQVAEEFNRYNRAKLFVHEDVADIHIGGNFRTDNVEGFVALLSDGLGLTVERGNNVLYVTR</sequence>
<dbReference type="Gene3D" id="2.60.120.1440">
    <property type="match status" value="1"/>
</dbReference>
<keyword evidence="1" id="KW-0472">Membrane</keyword>
<dbReference type="GO" id="GO:0016989">
    <property type="term" value="F:sigma factor antagonist activity"/>
    <property type="evidence" value="ECO:0007669"/>
    <property type="project" value="TreeGrafter"/>
</dbReference>
<reference evidence="3 4" key="1">
    <citation type="journal article" date="2013" name="Int. J. Syst. Evol. Microbiol.">
        <title>Marinicauda pacifica gen. nov., sp. nov., a prosthecate alphaproteobacterium of the family Hyphomonadaceae isolated from deep seawater.</title>
        <authorList>
            <person name="Zhang X.Y."/>
            <person name="Li G.W."/>
            <person name="Wang C.S."/>
            <person name="Zhang Y.J."/>
            <person name="Xu X.W."/>
            <person name="Li H."/>
            <person name="Liu A."/>
            <person name="Liu C."/>
            <person name="Xie B.B."/>
            <person name="Qin Q.L."/>
            <person name="Xu Z."/>
            <person name="Chen X.L."/>
            <person name="Zhou B.C."/>
            <person name="Zhang Y.Z."/>
        </authorList>
    </citation>
    <scope>NUCLEOTIDE SEQUENCE [LARGE SCALE GENOMIC DNA]</scope>
    <source>
        <strain evidence="3 4">P-1 km-3</strain>
    </source>
</reference>
<keyword evidence="1" id="KW-0812">Transmembrane</keyword>
<evidence type="ECO:0000259" key="2">
    <source>
        <dbReference type="Pfam" id="PF04773"/>
    </source>
</evidence>